<evidence type="ECO:0000259" key="2">
    <source>
        <dbReference type="Pfam" id="PF02371"/>
    </source>
</evidence>
<gene>
    <name evidence="3" type="ORF">EUA06_22210</name>
</gene>
<dbReference type="AlphaFoldDB" id="A0A4Q2RIX9"/>
<dbReference type="InterPro" id="IPR047650">
    <property type="entry name" value="Transpos_IS110"/>
</dbReference>
<dbReference type="PANTHER" id="PTHR33055">
    <property type="entry name" value="TRANSPOSASE FOR INSERTION SEQUENCE ELEMENT IS1111A"/>
    <property type="match status" value="1"/>
</dbReference>
<name>A0A4Q2RIX9_9ACTN</name>
<feature type="domain" description="Transposase IS110-like N-terminal" evidence="1">
    <location>
        <begin position="15"/>
        <end position="174"/>
    </location>
</feature>
<dbReference type="InterPro" id="IPR002525">
    <property type="entry name" value="Transp_IS110-like_N"/>
</dbReference>
<dbReference type="GO" id="GO:0004803">
    <property type="term" value="F:transposase activity"/>
    <property type="evidence" value="ECO:0007669"/>
    <property type="project" value="InterPro"/>
</dbReference>
<evidence type="ECO:0000313" key="4">
    <source>
        <dbReference type="Proteomes" id="UP000291838"/>
    </source>
</evidence>
<proteinExistence type="predicted"/>
<feature type="domain" description="Transposase IS116/IS110/IS902 C-terminal" evidence="2">
    <location>
        <begin position="282"/>
        <end position="362"/>
    </location>
</feature>
<sequence>MVVQAVPVCSSTVVVAIDVGKTEFAFSVTDASRALLLKPRTGCPMTGSSLTRVVADIVDVLRVGAMVKVGIEAAGHYHRPLLHAAWPDGWEVLELNPAHVTEQRRVLGKRTIKTDVIDLQAMTELLLAGRGQPVRDRSLALGELTAWSAHRTGRVAIRTATKNQLLGQLDRTFPGLTLALPDVLATKVGRLVATEFPDPARLTALGSTRFIRFGATRGLQIRKPVADRIVQAAREALPAADAAVARAVLAADLALLSDLDAQVDQATDQLARILPSTPFASLMSVPGWAAVRAGNYGGALGDPTRFDNHRQVYRTAGLNPIQYESAGKRHDSVISREGSVELRRALIDLGMGLWLNDPAAKAYGAQLRARGKKGGVIACAMANRANRIAYALVRDQNTYDPARWLKED</sequence>
<dbReference type="Proteomes" id="UP000291838">
    <property type="component" value="Unassembled WGS sequence"/>
</dbReference>
<dbReference type="RefSeq" id="WP_129479875.1">
    <property type="nucleotide sequence ID" value="NZ_SDWS01000029.1"/>
</dbReference>
<organism evidence="3 4">
    <name type="scientific">Nocardioides glacieisoli</name>
    <dbReference type="NCBI Taxonomy" id="1168730"/>
    <lineage>
        <taxon>Bacteria</taxon>
        <taxon>Bacillati</taxon>
        <taxon>Actinomycetota</taxon>
        <taxon>Actinomycetes</taxon>
        <taxon>Propionibacteriales</taxon>
        <taxon>Nocardioidaceae</taxon>
        <taxon>Nocardioides</taxon>
    </lineage>
</organism>
<evidence type="ECO:0000313" key="3">
    <source>
        <dbReference type="EMBL" id="RYB88238.1"/>
    </source>
</evidence>
<protein>
    <submittedName>
        <fullName evidence="3">IS110 family transposase</fullName>
    </submittedName>
</protein>
<accession>A0A4Q2RIX9</accession>
<dbReference type="OrthoDB" id="9811278at2"/>
<comment type="caution">
    <text evidence="3">The sequence shown here is derived from an EMBL/GenBank/DDBJ whole genome shotgun (WGS) entry which is preliminary data.</text>
</comment>
<dbReference type="EMBL" id="SDWS01000029">
    <property type="protein sequence ID" value="RYB88238.1"/>
    <property type="molecule type" value="Genomic_DNA"/>
</dbReference>
<dbReference type="GO" id="GO:0006313">
    <property type="term" value="P:DNA transposition"/>
    <property type="evidence" value="ECO:0007669"/>
    <property type="project" value="InterPro"/>
</dbReference>
<evidence type="ECO:0000259" key="1">
    <source>
        <dbReference type="Pfam" id="PF01548"/>
    </source>
</evidence>
<keyword evidence="4" id="KW-1185">Reference proteome</keyword>
<dbReference type="InterPro" id="IPR003346">
    <property type="entry name" value="Transposase_20"/>
</dbReference>
<dbReference type="Pfam" id="PF01548">
    <property type="entry name" value="DEDD_Tnp_IS110"/>
    <property type="match status" value="1"/>
</dbReference>
<dbReference type="Pfam" id="PF02371">
    <property type="entry name" value="Transposase_20"/>
    <property type="match status" value="1"/>
</dbReference>
<dbReference type="PANTHER" id="PTHR33055:SF3">
    <property type="entry name" value="PUTATIVE TRANSPOSASE FOR IS117-RELATED"/>
    <property type="match status" value="1"/>
</dbReference>
<reference evidence="3 4" key="1">
    <citation type="submission" date="2019-01" db="EMBL/GenBank/DDBJ databases">
        <title>Novel species of Nocardioides.</title>
        <authorList>
            <person name="Liu Q."/>
            <person name="Xin Y.-H."/>
        </authorList>
    </citation>
    <scope>NUCLEOTIDE SEQUENCE [LARGE SCALE GENOMIC DNA]</scope>
    <source>
        <strain evidence="3 4">HLT3-15</strain>
    </source>
</reference>
<dbReference type="NCBIfam" id="NF033542">
    <property type="entry name" value="transpos_IS110"/>
    <property type="match status" value="1"/>
</dbReference>
<dbReference type="GO" id="GO:0003677">
    <property type="term" value="F:DNA binding"/>
    <property type="evidence" value="ECO:0007669"/>
    <property type="project" value="InterPro"/>
</dbReference>